<keyword evidence="3" id="KW-1185">Reference proteome</keyword>
<dbReference type="EMBL" id="BPLQ01015714">
    <property type="protein sequence ID" value="GIY90562.1"/>
    <property type="molecule type" value="Genomic_DNA"/>
</dbReference>
<name>A0AAV4X5U8_9ARAC</name>
<dbReference type="AlphaFoldDB" id="A0AAV4X5U8"/>
<evidence type="ECO:0000313" key="2">
    <source>
        <dbReference type="EMBL" id="GIY90562.1"/>
    </source>
</evidence>
<organism evidence="2 3">
    <name type="scientific">Caerostris darwini</name>
    <dbReference type="NCBI Taxonomy" id="1538125"/>
    <lineage>
        <taxon>Eukaryota</taxon>
        <taxon>Metazoa</taxon>
        <taxon>Ecdysozoa</taxon>
        <taxon>Arthropoda</taxon>
        <taxon>Chelicerata</taxon>
        <taxon>Arachnida</taxon>
        <taxon>Araneae</taxon>
        <taxon>Araneomorphae</taxon>
        <taxon>Entelegynae</taxon>
        <taxon>Araneoidea</taxon>
        <taxon>Araneidae</taxon>
        <taxon>Caerostris</taxon>
    </lineage>
</organism>
<evidence type="ECO:0000313" key="3">
    <source>
        <dbReference type="Proteomes" id="UP001054837"/>
    </source>
</evidence>
<reference evidence="2 3" key="1">
    <citation type="submission" date="2021-06" db="EMBL/GenBank/DDBJ databases">
        <title>Caerostris darwini draft genome.</title>
        <authorList>
            <person name="Kono N."/>
            <person name="Arakawa K."/>
        </authorList>
    </citation>
    <scope>NUCLEOTIDE SEQUENCE [LARGE SCALE GENOMIC DNA]</scope>
</reference>
<feature type="region of interest" description="Disordered" evidence="1">
    <location>
        <begin position="1"/>
        <end position="22"/>
    </location>
</feature>
<accession>A0AAV4X5U8</accession>
<feature type="compositionally biased region" description="Basic residues" evidence="1">
    <location>
        <begin position="1"/>
        <end position="13"/>
    </location>
</feature>
<dbReference type="Proteomes" id="UP001054837">
    <property type="component" value="Unassembled WGS sequence"/>
</dbReference>
<protein>
    <submittedName>
        <fullName evidence="2">Uncharacterized protein</fullName>
    </submittedName>
</protein>
<sequence>MEQRGCSRRKKKGIERFSGEGRGWSSEEIGVICISGPTPRCGSVGRAGEEVSPQGFWACLQSSVAAGDDDETLFNAFPTREKKGNM</sequence>
<gene>
    <name evidence="2" type="ORF">CDAR_562511</name>
</gene>
<proteinExistence type="predicted"/>
<evidence type="ECO:0000256" key="1">
    <source>
        <dbReference type="SAM" id="MobiDB-lite"/>
    </source>
</evidence>
<comment type="caution">
    <text evidence="2">The sequence shown here is derived from an EMBL/GenBank/DDBJ whole genome shotgun (WGS) entry which is preliminary data.</text>
</comment>